<dbReference type="GO" id="GO:0005886">
    <property type="term" value="C:plasma membrane"/>
    <property type="evidence" value="ECO:0007669"/>
    <property type="project" value="UniProtKB-SubCell"/>
</dbReference>
<comment type="subunit">
    <text evidence="8">Heterodimer of a catalytic subunit (MsrP) and a heme-binding subunit (MsrQ).</text>
</comment>
<dbReference type="GO" id="GO:0046872">
    <property type="term" value="F:metal ion binding"/>
    <property type="evidence" value="ECO:0007669"/>
    <property type="project" value="UniProtKB-KW"/>
</dbReference>
<dbReference type="RefSeq" id="WP_022612519.1">
    <property type="nucleotide sequence ID" value="NZ_LK391965.1"/>
</dbReference>
<dbReference type="InterPro" id="IPR013130">
    <property type="entry name" value="Fe3_Rdtase_TM_dom"/>
</dbReference>
<comment type="similarity">
    <text evidence="8">Belongs to the MsrQ family.</text>
</comment>
<evidence type="ECO:0000256" key="2">
    <source>
        <dbReference type="ARBA" id="ARBA00022448"/>
    </source>
</evidence>
<keyword evidence="8" id="KW-0285">Flavoprotein</keyword>
<keyword evidence="8" id="KW-0249">Electron transport</keyword>
<name>A0AAV2VTY4_9VIBR</name>
<feature type="transmembrane region" description="Helical" evidence="8">
    <location>
        <begin position="9"/>
        <end position="31"/>
    </location>
</feature>
<dbReference type="GO" id="GO:0020037">
    <property type="term" value="F:heme binding"/>
    <property type="evidence" value="ECO:0007669"/>
    <property type="project" value="UniProtKB-UniRule"/>
</dbReference>
<dbReference type="Pfam" id="PF01794">
    <property type="entry name" value="Ferric_reduct"/>
    <property type="match status" value="1"/>
</dbReference>
<feature type="transmembrane region" description="Helical" evidence="8">
    <location>
        <begin position="172"/>
        <end position="189"/>
    </location>
</feature>
<evidence type="ECO:0000256" key="1">
    <source>
        <dbReference type="ARBA" id="ARBA00004141"/>
    </source>
</evidence>
<evidence type="ECO:0000259" key="9">
    <source>
        <dbReference type="Pfam" id="PF01794"/>
    </source>
</evidence>
<dbReference type="NCBIfam" id="NF003831">
    <property type="entry name" value="PRK05419.1-2"/>
    <property type="match status" value="1"/>
</dbReference>
<keyword evidence="8" id="KW-0288">FMN</keyword>
<dbReference type="PANTHER" id="PTHR36964:SF1">
    <property type="entry name" value="PROTEIN-METHIONINE-SULFOXIDE REDUCTASE HEME-BINDING SUBUNIT MSRQ"/>
    <property type="match status" value="1"/>
</dbReference>
<dbReference type="GO" id="GO:0009055">
    <property type="term" value="F:electron transfer activity"/>
    <property type="evidence" value="ECO:0007669"/>
    <property type="project" value="UniProtKB-UniRule"/>
</dbReference>
<dbReference type="PANTHER" id="PTHR36964">
    <property type="entry name" value="PROTEIN-METHIONINE-SULFOXIDE REDUCTASE HEME-BINDING SUBUNIT MSRQ"/>
    <property type="match status" value="1"/>
</dbReference>
<organism evidence="10 11">
    <name type="scientific">Vibrio nigripulchritudo SOn1</name>
    <dbReference type="NCBI Taxonomy" id="1238450"/>
    <lineage>
        <taxon>Bacteria</taxon>
        <taxon>Pseudomonadati</taxon>
        <taxon>Pseudomonadota</taxon>
        <taxon>Gammaproteobacteria</taxon>
        <taxon>Vibrionales</taxon>
        <taxon>Vibrionaceae</taxon>
        <taxon>Vibrio</taxon>
    </lineage>
</organism>
<feature type="transmembrane region" description="Helical" evidence="8">
    <location>
        <begin position="43"/>
        <end position="67"/>
    </location>
</feature>
<comment type="caution">
    <text evidence="10">The sequence shown here is derived from an EMBL/GenBank/DDBJ whole genome shotgun (WGS) entry which is preliminary data.</text>
</comment>
<sequence length="199" mass="22943">MTLSNAHILIVKTLIHAVQWFSLVWLFMAALNGHLGAEPVDEIIHFTGKAALNSLIATMLVTPIVRWLKAGQLIRTRRLLGVFTFMWAALHLITYISLDLAYEWALIFDEIVSRPYLIVGAISWIILLVLTVTSTQQAQRKLKKRWQALHNWVYIAVLLIPIHYLWSVKSTGIEPVLYLTSSFLLLLFRKDKVKRWLVK</sequence>
<dbReference type="AlphaFoldDB" id="A0AAV2VTY4"/>
<evidence type="ECO:0000256" key="8">
    <source>
        <dbReference type="HAMAP-Rule" id="MF_01207"/>
    </source>
</evidence>
<dbReference type="GO" id="GO:0010181">
    <property type="term" value="F:FMN binding"/>
    <property type="evidence" value="ECO:0007669"/>
    <property type="project" value="UniProtKB-UniRule"/>
</dbReference>
<keyword evidence="7 8" id="KW-0472">Membrane</keyword>
<keyword evidence="8" id="KW-0479">Metal-binding</keyword>
<comment type="cofactor">
    <cofactor evidence="8">
        <name>heme b</name>
        <dbReference type="ChEBI" id="CHEBI:60344"/>
    </cofactor>
    <text evidence="8">Binds 1 heme b (iron(II)-protoporphyrin IX) group per subunit.</text>
</comment>
<feature type="transmembrane region" description="Helical" evidence="8">
    <location>
        <begin position="148"/>
        <end position="166"/>
    </location>
</feature>
<evidence type="ECO:0000313" key="10">
    <source>
        <dbReference type="EMBL" id="CCO47853.1"/>
    </source>
</evidence>
<keyword evidence="4 8" id="KW-0812">Transmembrane</keyword>
<evidence type="ECO:0000256" key="5">
    <source>
        <dbReference type="ARBA" id="ARBA00022989"/>
    </source>
</evidence>
<dbReference type="GO" id="GO:0030091">
    <property type="term" value="P:protein repair"/>
    <property type="evidence" value="ECO:0007669"/>
    <property type="project" value="UniProtKB-UniRule"/>
</dbReference>
<keyword evidence="2 8" id="KW-0813">Transport</keyword>
<accession>A0AAV2VTY4</accession>
<keyword evidence="5 8" id="KW-1133">Transmembrane helix</keyword>
<keyword evidence="6 8" id="KW-0408">Iron</keyword>
<dbReference type="HAMAP" id="MF_01207">
    <property type="entry name" value="MsrQ"/>
    <property type="match status" value="1"/>
</dbReference>
<protein>
    <recommendedName>
        <fullName evidence="8">Protein-methionine-sulfoxide reductase heme-binding subunit MsrQ</fullName>
    </recommendedName>
    <alternativeName>
        <fullName evidence="8">Flavocytochrome MsrQ</fullName>
    </alternativeName>
</protein>
<comment type="function">
    <text evidence="8">Part of the MsrPQ system that repairs oxidized periplasmic proteins containing methionine sulfoxide residues (Met-O), using respiratory chain electrons. Thus protects these proteins from oxidative-stress damage caused by reactive species of oxygen and chlorine generated by the host defense mechanisms. MsrPQ is essential for the maintenance of envelope integrity under bleach stress, rescuing a wide series of structurally unrelated periplasmic proteins from methionine oxidation. MsrQ provides electrons for reduction to the reductase catalytic subunit MsrP, using the quinone pool of the respiratory chain.</text>
</comment>
<comment type="subcellular location">
    <subcellularLocation>
        <location evidence="8">Cell membrane</location>
        <topology evidence="8">Multi-pass membrane protein</topology>
    </subcellularLocation>
    <subcellularLocation>
        <location evidence="1">Membrane</location>
        <topology evidence="1">Multi-pass membrane protein</topology>
    </subcellularLocation>
</comment>
<evidence type="ECO:0000313" key="11">
    <source>
        <dbReference type="Proteomes" id="UP000018211"/>
    </source>
</evidence>
<evidence type="ECO:0000256" key="4">
    <source>
        <dbReference type="ARBA" id="ARBA00022692"/>
    </source>
</evidence>
<dbReference type="GO" id="GO:0016679">
    <property type="term" value="F:oxidoreductase activity, acting on diphenols and related substances as donors"/>
    <property type="evidence" value="ECO:0007669"/>
    <property type="project" value="TreeGrafter"/>
</dbReference>
<reference evidence="10 11" key="1">
    <citation type="journal article" date="2013" name="ISME J.">
        <title>Comparative genomics of pathogenic lineages of Vibrio nigripulchritudo identifies virulence-associated traits.</title>
        <authorList>
            <person name="Goudenege D."/>
            <person name="Labreuche Y."/>
            <person name="Krin E."/>
            <person name="Ansquer D."/>
            <person name="Mangenot S."/>
            <person name="Calteau A."/>
            <person name="Medigue C."/>
            <person name="Mazel D."/>
            <person name="Polz M.F."/>
            <person name="Le Roux F."/>
        </authorList>
    </citation>
    <scope>NUCLEOTIDE SEQUENCE [LARGE SCALE GENOMIC DNA]</scope>
    <source>
        <strain evidence="10 11">SOn1</strain>
    </source>
</reference>
<feature type="transmembrane region" description="Helical" evidence="8">
    <location>
        <begin position="116"/>
        <end position="136"/>
    </location>
</feature>
<evidence type="ECO:0000256" key="6">
    <source>
        <dbReference type="ARBA" id="ARBA00023004"/>
    </source>
</evidence>
<keyword evidence="3 8" id="KW-0349">Heme</keyword>
<evidence type="ECO:0000256" key="7">
    <source>
        <dbReference type="ARBA" id="ARBA00023136"/>
    </source>
</evidence>
<evidence type="ECO:0000256" key="3">
    <source>
        <dbReference type="ARBA" id="ARBA00022617"/>
    </source>
</evidence>
<gene>
    <name evidence="8" type="primary">msrQ</name>
    <name evidence="10" type="ORF">VIBNISOn1_410005</name>
</gene>
<comment type="cofactor">
    <cofactor evidence="8">
        <name>FMN</name>
        <dbReference type="ChEBI" id="CHEBI:58210"/>
    </cofactor>
    <text evidence="8">Binds 1 FMN per subunit.</text>
</comment>
<keyword evidence="8" id="KW-1003">Cell membrane</keyword>
<dbReference type="InterPro" id="IPR022837">
    <property type="entry name" value="MsrQ-like"/>
</dbReference>
<feature type="domain" description="Ferric oxidoreductase" evidence="9">
    <location>
        <begin position="48"/>
        <end position="159"/>
    </location>
</feature>
<dbReference type="EMBL" id="CAOF01000133">
    <property type="protein sequence ID" value="CCO47853.1"/>
    <property type="molecule type" value="Genomic_DNA"/>
</dbReference>
<proteinExistence type="inferred from homology"/>
<feature type="transmembrane region" description="Helical" evidence="8">
    <location>
        <begin position="79"/>
        <end position="96"/>
    </location>
</feature>
<dbReference type="Proteomes" id="UP000018211">
    <property type="component" value="Unassembled WGS sequence"/>
</dbReference>